<comment type="similarity">
    <text evidence="2">Belongs to the insect defense protein family.</text>
</comment>
<accession>A0A8S1AUR5</accession>
<name>A0A8S1AUR5_ARCPL</name>
<evidence type="ECO:0000256" key="2">
    <source>
        <dbReference type="ARBA" id="ARBA00008501"/>
    </source>
</evidence>
<dbReference type="GO" id="GO:0005576">
    <property type="term" value="C:extracellular region"/>
    <property type="evidence" value="ECO:0007669"/>
    <property type="project" value="UniProtKB-SubCell"/>
</dbReference>
<dbReference type="Gene3D" id="2.60.40.4060">
    <property type="entry name" value="Reeler domain"/>
    <property type="match status" value="1"/>
</dbReference>
<evidence type="ECO:0000313" key="13">
    <source>
        <dbReference type="Proteomes" id="UP000494106"/>
    </source>
</evidence>
<dbReference type="InterPro" id="IPR051237">
    <property type="entry name" value="Ferric-chelate_Red/DefProt"/>
</dbReference>
<keyword evidence="6" id="KW-0732">Signal</keyword>
<evidence type="ECO:0000256" key="5">
    <source>
        <dbReference type="ARBA" id="ARBA00022588"/>
    </source>
</evidence>
<evidence type="ECO:0000256" key="6">
    <source>
        <dbReference type="ARBA" id="ARBA00022729"/>
    </source>
</evidence>
<evidence type="ECO:0000256" key="1">
    <source>
        <dbReference type="ARBA" id="ARBA00004613"/>
    </source>
</evidence>
<evidence type="ECO:0000313" key="12">
    <source>
        <dbReference type="EMBL" id="CAB3249786.1"/>
    </source>
</evidence>
<feature type="domain" description="Reelin" evidence="10">
    <location>
        <begin position="1"/>
        <end position="136"/>
    </location>
</feature>
<evidence type="ECO:0000256" key="9">
    <source>
        <dbReference type="ARBA" id="ARBA00023157"/>
    </source>
</evidence>
<dbReference type="FunFam" id="2.60.40.4060:FF:000003">
    <property type="entry name" value="Ferric chelate reductase 1"/>
    <property type="match status" value="1"/>
</dbReference>
<evidence type="ECO:0000256" key="3">
    <source>
        <dbReference type="ARBA" id="ARBA00022525"/>
    </source>
</evidence>
<keyword evidence="5" id="KW-0399">Innate immunity</keyword>
<dbReference type="GO" id="GO:0016020">
    <property type="term" value="C:membrane"/>
    <property type="evidence" value="ECO:0007669"/>
    <property type="project" value="TreeGrafter"/>
</dbReference>
<dbReference type="PROSITE" id="PS51019">
    <property type="entry name" value="REELIN"/>
    <property type="match status" value="1"/>
</dbReference>
<dbReference type="PANTHER" id="PTHR45828">
    <property type="entry name" value="CYTOCHROME B561/FERRIC REDUCTASE TRANSMEMBRANE"/>
    <property type="match status" value="1"/>
</dbReference>
<proteinExistence type="inferred from homology"/>
<reference evidence="13 14" key="1">
    <citation type="submission" date="2020-04" db="EMBL/GenBank/DDBJ databases">
        <authorList>
            <person name="Wallbank WR R."/>
            <person name="Pardo Diaz C."/>
            <person name="Kozak K."/>
            <person name="Martin S."/>
            <person name="Jiggins C."/>
            <person name="Moest M."/>
            <person name="Warren A I."/>
            <person name="Byers J.R.P. K."/>
            <person name="Montejo-Kovacevich G."/>
            <person name="Yen C E."/>
        </authorList>
    </citation>
    <scope>NUCLEOTIDE SEQUENCE [LARGE SCALE GENOMIC DNA]</scope>
</reference>
<keyword evidence="9" id="KW-1015">Disulfide bond</keyword>
<evidence type="ECO:0000259" key="10">
    <source>
        <dbReference type="PROSITE" id="PS51019"/>
    </source>
</evidence>
<keyword evidence="4" id="KW-0929">Antimicrobial</keyword>
<dbReference type="EMBL" id="CADEBD010000288">
    <property type="protein sequence ID" value="CAB3231257.1"/>
    <property type="molecule type" value="Genomic_DNA"/>
</dbReference>
<dbReference type="OrthoDB" id="6418377at2759"/>
<dbReference type="GO" id="GO:0045087">
    <property type="term" value="P:innate immune response"/>
    <property type="evidence" value="ECO:0007669"/>
    <property type="project" value="UniProtKB-KW"/>
</dbReference>
<dbReference type="Pfam" id="PF02014">
    <property type="entry name" value="Reeler"/>
    <property type="match status" value="1"/>
</dbReference>
<dbReference type="GO" id="GO:0042742">
    <property type="term" value="P:defense response to bacterium"/>
    <property type="evidence" value="ECO:0007669"/>
    <property type="project" value="UniProtKB-KW"/>
</dbReference>
<dbReference type="InterPro" id="IPR042307">
    <property type="entry name" value="Reeler_sf"/>
</dbReference>
<keyword evidence="13" id="KW-1185">Reference proteome</keyword>
<comment type="subcellular location">
    <subcellularLocation>
        <location evidence="1">Secreted</location>
    </subcellularLocation>
</comment>
<gene>
    <name evidence="12" type="ORF">APLA_LOCUS12273</name>
    <name evidence="11" type="ORF">APLA_LOCUS5093</name>
</gene>
<dbReference type="PANTHER" id="PTHR45828:SF9">
    <property type="entry name" value="CELL WALL INTEGRITY AND STRESS RESPONSE COMPONENT 4-LIKE-RELATED"/>
    <property type="match status" value="1"/>
</dbReference>
<sequence>MIPQHGVSARSSVAPYTITTSTKTVKSGTPMEVVITGKSSSDIMRGMLMQARYGDEIVGTFTLNPNERFAQLIDCGAPGNAVTHKKHDEADHKQTLAVKWTPPAGFNGDIKFRATIVLDGKTFWVGVESAPIKVVS</sequence>
<dbReference type="CDD" id="cd08544">
    <property type="entry name" value="Reeler"/>
    <property type="match status" value="1"/>
</dbReference>
<evidence type="ECO:0000256" key="4">
    <source>
        <dbReference type="ARBA" id="ARBA00022529"/>
    </source>
</evidence>
<keyword evidence="8" id="KW-0044">Antibiotic</keyword>
<evidence type="ECO:0000313" key="14">
    <source>
        <dbReference type="Proteomes" id="UP000494256"/>
    </source>
</evidence>
<evidence type="ECO:0000313" key="11">
    <source>
        <dbReference type="EMBL" id="CAB3231257.1"/>
    </source>
</evidence>
<dbReference type="GO" id="GO:0042832">
    <property type="term" value="P:defense response to protozoan"/>
    <property type="evidence" value="ECO:0007669"/>
    <property type="project" value="UniProtKB-ARBA"/>
</dbReference>
<dbReference type="AlphaFoldDB" id="A0A8S1AUR5"/>
<dbReference type="Proteomes" id="UP000494256">
    <property type="component" value="Unassembled WGS sequence"/>
</dbReference>
<organism evidence="12 13">
    <name type="scientific">Arctia plantaginis</name>
    <name type="common">Wood tiger moth</name>
    <name type="synonym">Phalaena plantaginis</name>
    <dbReference type="NCBI Taxonomy" id="874455"/>
    <lineage>
        <taxon>Eukaryota</taxon>
        <taxon>Metazoa</taxon>
        <taxon>Ecdysozoa</taxon>
        <taxon>Arthropoda</taxon>
        <taxon>Hexapoda</taxon>
        <taxon>Insecta</taxon>
        <taxon>Pterygota</taxon>
        <taxon>Neoptera</taxon>
        <taxon>Endopterygota</taxon>
        <taxon>Lepidoptera</taxon>
        <taxon>Glossata</taxon>
        <taxon>Ditrysia</taxon>
        <taxon>Noctuoidea</taxon>
        <taxon>Erebidae</taxon>
        <taxon>Arctiinae</taxon>
        <taxon>Arctia</taxon>
    </lineage>
</organism>
<dbReference type="InterPro" id="IPR002861">
    <property type="entry name" value="Reeler_dom"/>
</dbReference>
<keyword evidence="3" id="KW-0964">Secreted</keyword>
<protein>
    <recommendedName>
        <fullName evidence="10">Reelin domain-containing protein</fullName>
    </recommendedName>
</protein>
<comment type="caution">
    <text evidence="12">The sequence shown here is derived from an EMBL/GenBank/DDBJ whole genome shotgun (WGS) entry which is preliminary data.</text>
</comment>
<evidence type="ECO:0000256" key="7">
    <source>
        <dbReference type="ARBA" id="ARBA00022859"/>
    </source>
</evidence>
<dbReference type="Proteomes" id="UP000494106">
    <property type="component" value="Unassembled WGS sequence"/>
</dbReference>
<dbReference type="EMBL" id="CADEBC010000540">
    <property type="protein sequence ID" value="CAB3249786.1"/>
    <property type="molecule type" value="Genomic_DNA"/>
</dbReference>
<keyword evidence="7" id="KW-0391">Immunity</keyword>
<evidence type="ECO:0000256" key="8">
    <source>
        <dbReference type="ARBA" id="ARBA00023022"/>
    </source>
</evidence>